<evidence type="ECO:0000313" key="2">
    <source>
        <dbReference type="Proteomes" id="UP000466681"/>
    </source>
</evidence>
<accession>A0AAD1M7J9</accession>
<dbReference type="AlphaFoldDB" id="A0AAD1M7J9"/>
<sequence>MLSAIAIIPSAPVMVPELASGAAAELTELREAAFAAAGSLPGRWVAVGVGRTDSVVGPRRTGTFAGYGVDVPIALAPGRGDAPTELPLCALIAGWVRGWVAPDAHAEVRVYADEHDAEAALALGRRLREEIDEAADPVGVLIVADGAHTLTQPAPGGYDPESIPVQAALDDALAAGDAAVLARLPETIVGRVAYQVLAGLAGPAPRSVKELYRGAPYGVGYFVGVWQP</sequence>
<dbReference type="RefSeq" id="WP_083156239.1">
    <property type="nucleotide sequence ID" value="NZ_AP022560.1"/>
</dbReference>
<keyword evidence="2" id="KW-1185">Reference proteome</keyword>
<dbReference type="Proteomes" id="UP000466681">
    <property type="component" value="Chromosome"/>
</dbReference>
<dbReference type="EMBL" id="AP022560">
    <property type="protein sequence ID" value="BBX03093.1"/>
    <property type="molecule type" value="Genomic_DNA"/>
</dbReference>
<protein>
    <submittedName>
        <fullName evidence="1">Uncharacterized protein</fullName>
    </submittedName>
</protein>
<dbReference type="KEGG" id="mmor:MMOR_40290"/>
<evidence type="ECO:0000313" key="1">
    <source>
        <dbReference type="EMBL" id="BBX03093.1"/>
    </source>
</evidence>
<reference evidence="1 2" key="1">
    <citation type="journal article" date="2019" name="Emerg. Microbes Infect.">
        <title>Comprehensive subspecies identification of 175 nontuberculous mycobacteria species based on 7547 genomic profiles.</title>
        <authorList>
            <person name="Matsumoto Y."/>
            <person name="Kinjo T."/>
            <person name="Motooka D."/>
            <person name="Nabeya D."/>
            <person name="Jung N."/>
            <person name="Uechi K."/>
            <person name="Horii T."/>
            <person name="Iida T."/>
            <person name="Fujita J."/>
            <person name="Nakamura S."/>
        </authorList>
    </citation>
    <scope>NUCLEOTIDE SEQUENCE [LARGE SCALE GENOMIC DNA]</scope>
    <source>
        <strain evidence="1 2">JCM 6375</strain>
    </source>
</reference>
<dbReference type="Gene3D" id="3.40.830.10">
    <property type="entry name" value="LigB-like"/>
    <property type="match status" value="1"/>
</dbReference>
<organism evidence="1 2">
    <name type="scientific">Mycolicibacterium moriokaense</name>
    <dbReference type="NCBI Taxonomy" id="39691"/>
    <lineage>
        <taxon>Bacteria</taxon>
        <taxon>Bacillati</taxon>
        <taxon>Actinomycetota</taxon>
        <taxon>Actinomycetes</taxon>
        <taxon>Mycobacteriales</taxon>
        <taxon>Mycobacteriaceae</taxon>
        <taxon>Mycolicibacterium</taxon>
    </lineage>
</organism>
<name>A0AAD1M7J9_9MYCO</name>
<proteinExistence type="predicted"/>
<dbReference type="SUPFAM" id="SSF53213">
    <property type="entry name" value="LigB-like"/>
    <property type="match status" value="1"/>
</dbReference>
<gene>
    <name evidence="1" type="ORF">MMOR_40290</name>
</gene>